<dbReference type="EMBL" id="JAWWNJ010000004">
    <property type="protein sequence ID" value="KAK7058005.1"/>
    <property type="molecule type" value="Genomic_DNA"/>
</dbReference>
<keyword evidence="1" id="KW-0732">Signal</keyword>
<evidence type="ECO:0000313" key="2">
    <source>
        <dbReference type="EMBL" id="KAK7058005.1"/>
    </source>
</evidence>
<dbReference type="Proteomes" id="UP001362999">
    <property type="component" value="Unassembled WGS sequence"/>
</dbReference>
<feature type="signal peptide" evidence="1">
    <location>
        <begin position="1"/>
        <end position="16"/>
    </location>
</feature>
<proteinExistence type="predicted"/>
<evidence type="ECO:0008006" key="4">
    <source>
        <dbReference type="Google" id="ProtNLM"/>
    </source>
</evidence>
<feature type="chain" id="PRO_5043497233" description="Secreted protein" evidence="1">
    <location>
        <begin position="17"/>
        <end position="205"/>
    </location>
</feature>
<protein>
    <recommendedName>
        <fullName evidence="4">Secreted protein</fullName>
    </recommendedName>
</protein>
<evidence type="ECO:0000313" key="3">
    <source>
        <dbReference type="Proteomes" id="UP001362999"/>
    </source>
</evidence>
<evidence type="ECO:0000256" key="1">
    <source>
        <dbReference type="SAM" id="SignalP"/>
    </source>
</evidence>
<name>A0AAW0E2I7_9AGAR</name>
<sequence>MLCLSLLVVCESLARSCMLRASPTRNSLLSLMWLCSHRHSKIFDHELVGPTNTQSRWTSQMFRVACYAYMLLAARHDKPEEVYRGSLICTPPDRDSVAIAPCVSCYYNNPLFSLSRPRSWKPYPAARLSHLPTPLTLLQSKSFRTRIKLPPPFLKSPRSRRLMLSRVSLTLQSQSHQHRPRPTTSSRLLRVLHPRRLGLVLLSCL</sequence>
<dbReference type="AlphaFoldDB" id="A0AAW0E2I7"/>
<comment type="caution">
    <text evidence="2">The sequence shown here is derived from an EMBL/GenBank/DDBJ whole genome shotgun (WGS) entry which is preliminary data.</text>
</comment>
<organism evidence="2 3">
    <name type="scientific">Favolaschia claudopus</name>
    <dbReference type="NCBI Taxonomy" id="2862362"/>
    <lineage>
        <taxon>Eukaryota</taxon>
        <taxon>Fungi</taxon>
        <taxon>Dikarya</taxon>
        <taxon>Basidiomycota</taxon>
        <taxon>Agaricomycotina</taxon>
        <taxon>Agaricomycetes</taxon>
        <taxon>Agaricomycetidae</taxon>
        <taxon>Agaricales</taxon>
        <taxon>Marasmiineae</taxon>
        <taxon>Mycenaceae</taxon>
        <taxon>Favolaschia</taxon>
    </lineage>
</organism>
<reference evidence="2 3" key="1">
    <citation type="journal article" date="2024" name="J Genomics">
        <title>Draft genome sequencing and assembly of Favolaschia claudopus CIRM-BRFM 2984 isolated from oak limbs.</title>
        <authorList>
            <person name="Navarro D."/>
            <person name="Drula E."/>
            <person name="Chaduli D."/>
            <person name="Cazenave R."/>
            <person name="Ahrendt S."/>
            <person name="Wang J."/>
            <person name="Lipzen A."/>
            <person name="Daum C."/>
            <person name="Barry K."/>
            <person name="Grigoriev I.V."/>
            <person name="Favel A."/>
            <person name="Rosso M.N."/>
            <person name="Martin F."/>
        </authorList>
    </citation>
    <scope>NUCLEOTIDE SEQUENCE [LARGE SCALE GENOMIC DNA]</scope>
    <source>
        <strain evidence="2 3">CIRM-BRFM 2984</strain>
    </source>
</reference>
<keyword evidence="3" id="KW-1185">Reference proteome</keyword>
<gene>
    <name evidence="2" type="ORF">R3P38DRAFT_1191510</name>
</gene>
<accession>A0AAW0E2I7</accession>